<evidence type="ECO:0000313" key="2">
    <source>
        <dbReference type="EMBL" id="SCY76056.1"/>
    </source>
</evidence>
<proteinExistence type="predicted"/>
<dbReference type="STRING" id="451.B6N58_02275"/>
<dbReference type="EMBL" id="LN614830">
    <property type="protein sequence ID" value="CEG62040.1"/>
    <property type="molecule type" value="Genomic_DNA"/>
</dbReference>
<dbReference type="PATRIC" id="fig|451.8.peg.2389"/>
<dbReference type="EMBL" id="FMVN01000017">
    <property type="protein sequence ID" value="SCY76056.1"/>
    <property type="molecule type" value="Genomic_DNA"/>
</dbReference>
<evidence type="ECO:0000313" key="3">
    <source>
        <dbReference type="Proteomes" id="UP000032414"/>
    </source>
</evidence>
<evidence type="ECO:0000313" key="4">
    <source>
        <dbReference type="Proteomes" id="UP000182998"/>
    </source>
</evidence>
<reference evidence="2 4" key="3">
    <citation type="submission" date="2016-10" db="EMBL/GenBank/DDBJ databases">
        <authorList>
            <person name="Varghese N."/>
            <person name="Submissions S."/>
        </authorList>
    </citation>
    <scope>NUCLEOTIDE SEQUENCE [LARGE SCALE GENOMIC DNA]</scope>
    <source>
        <strain evidence="2 4">ATCC 33218</strain>
    </source>
</reference>
<dbReference type="SUPFAM" id="SSF53474">
    <property type="entry name" value="alpha/beta-Hydrolases"/>
    <property type="match status" value="1"/>
</dbReference>
<evidence type="ECO:0000313" key="1">
    <source>
        <dbReference type="EMBL" id="CEG62040.1"/>
    </source>
</evidence>
<dbReference type="KEGG" id="tmc:LMI_2789"/>
<reference evidence="3" key="1">
    <citation type="submission" date="2014-09" db="EMBL/GenBank/DDBJ databases">
        <authorList>
            <person name="Gomez-Valero L."/>
        </authorList>
    </citation>
    <scope>NUCLEOTIDE SEQUENCE [LARGE SCALE GENOMIC DNA]</scope>
    <source>
        <strain evidence="3">ATCC33218</strain>
    </source>
</reference>
<dbReference type="AlphaFoldDB" id="A0A098GJ92"/>
<dbReference type="HOGENOM" id="CLU_1174228_0_0_6"/>
<evidence type="ECO:0008006" key="5">
    <source>
        <dbReference type="Google" id="ProtNLM"/>
    </source>
</evidence>
<accession>A0A098GJ92</accession>
<dbReference type="RefSeq" id="WP_045100174.1">
    <property type="nucleotide sequence ID" value="NZ_CP020614.1"/>
</dbReference>
<dbReference type="Proteomes" id="UP000182998">
    <property type="component" value="Unassembled WGS sequence"/>
</dbReference>
<organism evidence="1 3">
    <name type="scientific">Legionella micdadei</name>
    <name type="common">Tatlockia micdadei</name>
    <dbReference type="NCBI Taxonomy" id="451"/>
    <lineage>
        <taxon>Bacteria</taxon>
        <taxon>Pseudomonadati</taxon>
        <taxon>Pseudomonadota</taxon>
        <taxon>Gammaproteobacteria</taxon>
        <taxon>Legionellales</taxon>
        <taxon>Legionellaceae</taxon>
        <taxon>Legionella</taxon>
    </lineage>
</organism>
<dbReference type="Proteomes" id="UP000032414">
    <property type="component" value="Chromosome I"/>
</dbReference>
<dbReference type="InterPro" id="IPR029058">
    <property type="entry name" value="AB_hydrolase_fold"/>
</dbReference>
<name>A0A098GJ92_LEGMI</name>
<dbReference type="OrthoDB" id="5650425at2"/>
<keyword evidence="4" id="KW-1185">Reference proteome</keyword>
<sequence>MKKILTLAPVMPQESDIEDIAKTLSFLNCEFQIDFVDPLSVADNLPNEGYYRLWQNELEKQLVNYDAFFGFSFGGVILQQCFVLFEQVKKPIVLFSTPTFADDQLQEKLGKVIRLCKGNRVVEALEGLYDHVFFPNKAPQIDYQRYNLEIASKRLIFGLQRVLETDSTEILNNSTVDHLHLIGEFSNLVNRNNVITPKVGRLVIVPEASMRVLQDNQDYCKSLILEQLSCGA</sequence>
<reference evidence="1" key="2">
    <citation type="submission" date="2014-09" db="EMBL/GenBank/DDBJ databases">
        <authorList>
            <person name="GOMEZ-VALERO Laura"/>
        </authorList>
    </citation>
    <scope>NUCLEOTIDE SEQUENCE</scope>
    <source>
        <strain evidence="1">ATCC33218</strain>
    </source>
</reference>
<gene>
    <name evidence="1" type="ORF">LMI_2789</name>
    <name evidence="2" type="ORF">SAMN02982997_02822</name>
</gene>
<protein>
    <recommendedName>
        <fullName evidence="5">Alpha/beta hydrolase</fullName>
    </recommendedName>
</protein>